<dbReference type="AlphaFoldDB" id="A0A0N0Z7W9"/>
<evidence type="ECO:0000313" key="2">
    <source>
        <dbReference type="EMBL" id="KPD02214.1"/>
    </source>
</evidence>
<proteinExistence type="predicted"/>
<feature type="region of interest" description="Disordered" evidence="1">
    <location>
        <begin position="36"/>
        <end position="84"/>
    </location>
</feature>
<name>A0A0N0Z7W9_9GAMM</name>
<gene>
    <name evidence="2" type="ORF">M992_2395</name>
</gene>
<sequence>MIAPVDVKNILNLVDNGASKEDLAKTATGIALGKVLQGKKGNNGSGKGSPIPVKDPVTASNGLDNQSNPKHTINPPRNAGIEPKNSLNLFENSVSVNAKNQKVRYTMDDSGNIHQFMPDNTGKWHWAGSTADKRNPLILPNDVKSALKKQQGWKIK</sequence>
<dbReference type="Proteomes" id="UP000053226">
    <property type="component" value="Unassembled WGS sequence"/>
</dbReference>
<reference evidence="2 3" key="1">
    <citation type="submission" date="2015-07" db="EMBL/GenBank/DDBJ databases">
        <title>ATOL: Assembling a taxonomically balanced genome-scale reconstruction of the evolutionary history of the Enterobacteriaceae.</title>
        <authorList>
            <person name="Plunkett G.III."/>
            <person name="Neeno-Eckwall E.C."/>
            <person name="Glasner J.D."/>
            <person name="Perna N.T."/>
        </authorList>
    </citation>
    <scope>NUCLEOTIDE SEQUENCE [LARGE SCALE GENOMIC DNA]</scope>
    <source>
        <strain evidence="2 3">ATCC 35017</strain>
    </source>
</reference>
<accession>A0A0N0Z7W9</accession>
<organism evidence="2 3">
    <name type="scientific">Moellerella wisconsensis ATCC 35017</name>
    <dbReference type="NCBI Taxonomy" id="1354267"/>
    <lineage>
        <taxon>Bacteria</taxon>
        <taxon>Pseudomonadati</taxon>
        <taxon>Pseudomonadota</taxon>
        <taxon>Gammaproteobacteria</taxon>
        <taxon>Enterobacterales</taxon>
        <taxon>Morganellaceae</taxon>
        <taxon>Moellerella</taxon>
    </lineage>
</organism>
<evidence type="ECO:0000313" key="3">
    <source>
        <dbReference type="Proteomes" id="UP000053226"/>
    </source>
</evidence>
<evidence type="ECO:0000256" key="1">
    <source>
        <dbReference type="SAM" id="MobiDB-lite"/>
    </source>
</evidence>
<dbReference type="EMBL" id="LGAA01000023">
    <property type="protein sequence ID" value="KPD02214.1"/>
    <property type="molecule type" value="Genomic_DNA"/>
</dbReference>
<evidence type="ECO:0008006" key="4">
    <source>
        <dbReference type="Google" id="ProtNLM"/>
    </source>
</evidence>
<keyword evidence="3" id="KW-1185">Reference proteome</keyword>
<protein>
    <recommendedName>
        <fullName evidence="4">Adhesin</fullName>
    </recommendedName>
</protein>
<feature type="compositionally biased region" description="Polar residues" evidence="1">
    <location>
        <begin position="58"/>
        <end position="71"/>
    </location>
</feature>
<comment type="caution">
    <text evidence="2">The sequence shown here is derived from an EMBL/GenBank/DDBJ whole genome shotgun (WGS) entry which is preliminary data.</text>
</comment>